<name>A0AA39WXB2_9PEZI</name>
<dbReference type="Proteomes" id="UP001175000">
    <property type="component" value="Unassembled WGS sequence"/>
</dbReference>
<proteinExistence type="predicted"/>
<reference evidence="2" key="1">
    <citation type="submission" date="2023-06" db="EMBL/GenBank/DDBJ databases">
        <title>Genome-scale phylogeny and comparative genomics of the fungal order Sordariales.</title>
        <authorList>
            <consortium name="Lawrence Berkeley National Laboratory"/>
            <person name="Hensen N."/>
            <person name="Bonometti L."/>
            <person name="Westerberg I."/>
            <person name="Brannstrom I.O."/>
            <person name="Guillou S."/>
            <person name="Cros-Aarteil S."/>
            <person name="Calhoun S."/>
            <person name="Haridas S."/>
            <person name="Kuo A."/>
            <person name="Mondo S."/>
            <person name="Pangilinan J."/>
            <person name="Riley R."/>
            <person name="Labutti K."/>
            <person name="Andreopoulos B."/>
            <person name="Lipzen A."/>
            <person name="Chen C."/>
            <person name="Yanf M."/>
            <person name="Daum C."/>
            <person name="Ng V."/>
            <person name="Clum A."/>
            <person name="Steindorff A."/>
            <person name="Ohm R."/>
            <person name="Martin F."/>
            <person name="Silar P."/>
            <person name="Natvig D."/>
            <person name="Lalanne C."/>
            <person name="Gautier V."/>
            <person name="Ament-Velasquez S.L."/>
            <person name="Kruys A."/>
            <person name="Hutchinson M.I."/>
            <person name="Powell A.J."/>
            <person name="Barry K."/>
            <person name="Miller A.N."/>
            <person name="Grigoriev I.V."/>
            <person name="Debuchy R."/>
            <person name="Gladieux P."/>
            <person name="Thoren M.H."/>
            <person name="Johannesson H."/>
        </authorList>
    </citation>
    <scope>NUCLEOTIDE SEQUENCE</scope>
    <source>
        <strain evidence="2">CBS 606.72</strain>
    </source>
</reference>
<organism evidence="2 3">
    <name type="scientific">Immersiella caudata</name>
    <dbReference type="NCBI Taxonomy" id="314043"/>
    <lineage>
        <taxon>Eukaryota</taxon>
        <taxon>Fungi</taxon>
        <taxon>Dikarya</taxon>
        <taxon>Ascomycota</taxon>
        <taxon>Pezizomycotina</taxon>
        <taxon>Sordariomycetes</taxon>
        <taxon>Sordariomycetidae</taxon>
        <taxon>Sordariales</taxon>
        <taxon>Lasiosphaeriaceae</taxon>
        <taxon>Immersiella</taxon>
    </lineage>
</organism>
<keyword evidence="3" id="KW-1185">Reference proteome</keyword>
<dbReference type="EMBL" id="JAULSU010000003">
    <property type="protein sequence ID" value="KAK0623354.1"/>
    <property type="molecule type" value="Genomic_DNA"/>
</dbReference>
<dbReference type="AlphaFoldDB" id="A0AA39WXB2"/>
<evidence type="ECO:0000313" key="2">
    <source>
        <dbReference type="EMBL" id="KAK0623354.1"/>
    </source>
</evidence>
<sequence length="123" mass="13957">MCCQWSWPWWPCLSAQPTSGQQLTYQPLFTPGPRVGLARASPIGNEPASTRSGDHFVTAAANTVHLHRAHTYCVAHRHQRPCLIPVSISRPETESRQGQPRPYDNRGLRRQQRNFLGKGNRLF</sequence>
<evidence type="ECO:0000313" key="3">
    <source>
        <dbReference type="Proteomes" id="UP001175000"/>
    </source>
</evidence>
<evidence type="ECO:0000256" key="1">
    <source>
        <dbReference type="SAM" id="MobiDB-lite"/>
    </source>
</evidence>
<feature type="region of interest" description="Disordered" evidence="1">
    <location>
        <begin position="86"/>
        <end position="123"/>
    </location>
</feature>
<protein>
    <submittedName>
        <fullName evidence="2">Uncharacterized protein</fullName>
    </submittedName>
</protein>
<gene>
    <name evidence="2" type="ORF">B0T14DRAFT_174236</name>
</gene>
<accession>A0AA39WXB2</accession>
<comment type="caution">
    <text evidence="2">The sequence shown here is derived from an EMBL/GenBank/DDBJ whole genome shotgun (WGS) entry which is preliminary data.</text>
</comment>